<comment type="caution">
    <text evidence="1">The sequence shown here is derived from an EMBL/GenBank/DDBJ whole genome shotgun (WGS) entry which is preliminary data.</text>
</comment>
<dbReference type="EMBL" id="JBBHLL010000036">
    <property type="protein sequence ID" value="KAK7826031.1"/>
    <property type="molecule type" value="Genomic_DNA"/>
</dbReference>
<keyword evidence="2" id="KW-1185">Reference proteome</keyword>
<organism evidence="1 2">
    <name type="scientific">Myodes glareolus</name>
    <name type="common">Bank vole</name>
    <name type="synonym">Clethrionomys glareolus</name>
    <dbReference type="NCBI Taxonomy" id="447135"/>
    <lineage>
        <taxon>Eukaryota</taxon>
        <taxon>Metazoa</taxon>
        <taxon>Chordata</taxon>
        <taxon>Craniata</taxon>
        <taxon>Vertebrata</taxon>
        <taxon>Euteleostomi</taxon>
        <taxon>Mammalia</taxon>
        <taxon>Eutheria</taxon>
        <taxon>Euarchontoglires</taxon>
        <taxon>Glires</taxon>
        <taxon>Rodentia</taxon>
        <taxon>Myomorpha</taxon>
        <taxon>Muroidea</taxon>
        <taxon>Cricetidae</taxon>
        <taxon>Arvicolinae</taxon>
        <taxon>Myodes</taxon>
    </lineage>
</organism>
<reference evidence="1 2" key="1">
    <citation type="journal article" date="2023" name="bioRxiv">
        <title>Conserved and derived expression patterns and positive selection on dental genes reveal complex evolutionary context of ever-growing rodent molars.</title>
        <authorList>
            <person name="Calamari Z.T."/>
            <person name="Song A."/>
            <person name="Cohen E."/>
            <person name="Akter M."/>
            <person name="Roy R.D."/>
            <person name="Hallikas O."/>
            <person name="Christensen M.M."/>
            <person name="Li P."/>
            <person name="Marangoni P."/>
            <person name="Jernvall J."/>
            <person name="Klein O.D."/>
        </authorList>
    </citation>
    <scope>NUCLEOTIDE SEQUENCE [LARGE SCALE GENOMIC DNA]</scope>
    <source>
        <strain evidence="1">V071</strain>
    </source>
</reference>
<dbReference type="AlphaFoldDB" id="A0AAW0JIX4"/>
<evidence type="ECO:0000313" key="1">
    <source>
        <dbReference type="EMBL" id="KAK7826031.1"/>
    </source>
</evidence>
<protein>
    <submittedName>
        <fullName evidence="1">Uncharacterized protein</fullName>
    </submittedName>
</protein>
<gene>
    <name evidence="1" type="ORF">U0070_009912</name>
</gene>
<accession>A0AAW0JIX4</accession>
<name>A0AAW0JIX4_MYOGA</name>
<proteinExistence type="predicted"/>
<evidence type="ECO:0000313" key="2">
    <source>
        <dbReference type="Proteomes" id="UP001488838"/>
    </source>
</evidence>
<sequence length="88" mass="10114">MIFLRVRRRRKQQHSYTAKEGLKYVGLAMVKSKKKILTGENAAWINLISSELLEKVLTDKFTKPGTKTLVRMLSLGWNILTFCLSSDI</sequence>
<dbReference type="Proteomes" id="UP001488838">
    <property type="component" value="Unassembled WGS sequence"/>
</dbReference>